<name>A0A9J6QM71_9FIRM</name>
<keyword evidence="1" id="KW-1133">Transmembrane helix</keyword>
<feature type="transmembrane region" description="Helical" evidence="1">
    <location>
        <begin position="9"/>
        <end position="31"/>
    </location>
</feature>
<feature type="transmembrane region" description="Helical" evidence="1">
    <location>
        <begin position="37"/>
        <end position="60"/>
    </location>
</feature>
<dbReference type="Pfam" id="PF11457">
    <property type="entry name" value="DUF3021"/>
    <property type="match status" value="1"/>
</dbReference>
<evidence type="ECO:0000313" key="3">
    <source>
        <dbReference type="Proteomes" id="UP001065549"/>
    </source>
</evidence>
<keyword evidence="3" id="KW-1185">Reference proteome</keyword>
<organism evidence="2 3">
    <name type="scientific">Hominibacterium faecale</name>
    <dbReference type="NCBI Taxonomy" id="2839743"/>
    <lineage>
        <taxon>Bacteria</taxon>
        <taxon>Bacillati</taxon>
        <taxon>Bacillota</taxon>
        <taxon>Clostridia</taxon>
        <taxon>Peptostreptococcales</taxon>
        <taxon>Anaerovoracaceae</taxon>
        <taxon>Hominibacterium</taxon>
    </lineage>
</organism>
<comment type="caution">
    <text evidence="2">The sequence shown here is derived from an EMBL/GenBank/DDBJ whole genome shotgun (WGS) entry which is preliminary data.</text>
</comment>
<protein>
    <submittedName>
        <fullName evidence="2">DUF3021 family protein</fullName>
    </submittedName>
</protein>
<gene>
    <name evidence="2" type="ORF">OBO34_07875</name>
</gene>
<feature type="transmembrane region" description="Helical" evidence="1">
    <location>
        <begin position="99"/>
        <end position="120"/>
    </location>
</feature>
<sequence length="142" mass="15953">MDKVTVKNCVLIDCISFTTVMVILSCLSFDADLMTDFTNVFALEVFGCTTMISILIFFTSRIRFRSVLAIEFTKLLDVAVCVLGLGGGLFGWFPWEGKYILEVCLVFVAVFLVTSALLLWHTSSTANKINKKIKERENEAHH</sequence>
<dbReference type="Proteomes" id="UP001065549">
    <property type="component" value="Unassembled WGS sequence"/>
</dbReference>
<keyword evidence="1" id="KW-0472">Membrane</keyword>
<accession>A0A9J6QM71</accession>
<dbReference type="RefSeq" id="WP_227755347.1">
    <property type="nucleotide sequence ID" value="NZ_JAJAGH010000008.1"/>
</dbReference>
<evidence type="ECO:0000313" key="2">
    <source>
        <dbReference type="EMBL" id="MCU7378273.1"/>
    </source>
</evidence>
<evidence type="ECO:0000256" key="1">
    <source>
        <dbReference type="SAM" id="Phobius"/>
    </source>
</evidence>
<feature type="transmembrane region" description="Helical" evidence="1">
    <location>
        <begin position="72"/>
        <end position="93"/>
    </location>
</feature>
<reference evidence="2" key="1">
    <citation type="submission" date="2022-09" db="EMBL/GenBank/DDBJ databases">
        <title>Culturomic study of gut microbiota in children with autism spectrum disorder.</title>
        <authorList>
            <person name="Efimov B.A."/>
            <person name="Chaplin A.V."/>
            <person name="Sokolova S.R."/>
            <person name="Pikina A.P."/>
            <person name="Korzhanova M."/>
            <person name="Belova V."/>
            <person name="Korostin D."/>
        </authorList>
    </citation>
    <scope>NUCLEOTIDE SEQUENCE</scope>
    <source>
        <strain evidence="2">ASD5510</strain>
    </source>
</reference>
<dbReference type="PROSITE" id="PS51257">
    <property type="entry name" value="PROKAR_LIPOPROTEIN"/>
    <property type="match status" value="1"/>
</dbReference>
<keyword evidence="1" id="KW-0812">Transmembrane</keyword>
<dbReference type="AlphaFoldDB" id="A0A9J6QM71"/>
<dbReference type="EMBL" id="JAOSHN010000003">
    <property type="protein sequence ID" value="MCU7378273.1"/>
    <property type="molecule type" value="Genomic_DNA"/>
</dbReference>
<dbReference type="InterPro" id="IPR021560">
    <property type="entry name" value="DUF3021"/>
</dbReference>
<proteinExistence type="predicted"/>